<organism evidence="8 9">
    <name type="scientific">Cinchona calisaya</name>
    <dbReference type="NCBI Taxonomy" id="153742"/>
    <lineage>
        <taxon>Eukaryota</taxon>
        <taxon>Viridiplantae</taxon>
        <taxon>Streptophyta</taxon>
        <taxon>Embryophyta</taxon>
        <taxon>Tracheophyta</taxon>
        <taxon>Spermatophyta</taxon>
        <taxon>Magnoliopsida</taxon>
        <taxon>eudicotyledons</taxon>
        <taxon>Gunneridae</taxon>
        <taxon>Pentapetalae</taxon>
        <taxon>asterids</taxon>
        <taxon>lamiids</taxon>
        <taxon>Gentianales</taxon>
        <taxon>Rubiaceae</taxon>
        <taxon>Cinchonoideae</taxon>
        <taxon>Cinchoneae</taxon>
        <taxon>Cinchona</taxon>
    </lineage>
</organism>
<dbReference type="CDD" id="cd22907">
    <property type="entry name" value="HFD_NFYB"/>
    <property type="match status" value="1"/>
</dbReference>
<feature type="region of interest" description="Disordered" evidence="6">
    <location>
        <begin position="252"/>
        <end position="280"/>
    </location>
</feature>
<dbReference type="EMBL" id="JBJUIK010000015">
    <property type="protein sequence ID" value="KAL3503628.1"/>
    <property type="molecule type" value="Genomic_DNA"/>
</dbReference>
<evidence type="ECO:0000313" key="8">
    <source>
        <dbReference type="EMBL" id="KAL3503628.1"/>
    </source>
</evidence>
<dbReference type="PANTHER" id="PTHR11064">
    <property type="entry name" value="CCAAT-BINDING TRANSCRIPTION FACTOR-RELATED"/>
    <property type="match status" value="1"/>
</dbReference>
<evidence type="ECO:0000256" key="1">
    <source>
        <dbReference type="ARBA" id="ARBA00009053"/>
    </source>
</evidence>
<evidence type="ECO:0000259" key="7">
    <source>
        <dbReference type="Pfam" id="PF00808"/>
    </source>
</evidence>
<dbReference type="InterPro" id="IPR027113">
    <property type="entry name" value="Transc_fact_NFYB/HAP3"/>
</dbReference>
<evidence type="ECO:0000256" key="6">
    <source>
        <dbReference type="SAM" id="MobiDB-lite"/>
    </source>
</evidence>
<dbReference type="GO" id="GO:0003677">
    <property type="term" value="F:DNA binding"/>
    <property type="evidence" value="ECO:0007669"/>
    <property type="project" value="UniProtKB-KW"/>
</dbReference>
<comment type="caution">
    <text evidence="8">The sequence shown here is derived from an EMBL/GenBank/DDBJ whole genome shotgun (WGS) entry which is preliminary data.</text>
</comment>
<dbReference type="Pfam" id="PF00808">
    <property type="entry name" value="CBFD_NFYB_HMF"/>
    <property type="match status" value="1"/>
</dbReference>
<protein>
    <recommendedName>
        <fullName evidence="7">Transcription factor CBF/NF-Y/archaeal histone domain-containing protein</fullName>
    </recommendedName>
</protein>
<accession>A0ABD2YDJ3</accession>
<dbReference type="Proteomes" id="UP001630127">
    <property type="component" value="Unassembled WGS sequence"/>
</dbReference>
<evidence type="ECO:0000256" key="3">
    <source>
        <dbReference type="ARBA" id="ARBA00023125"/>
    </source>
</evidence>
<feature type="region of interest" description="Disordered" evidence="6">
    <location>
        <begin position="1"/>
        <end position="30"/>
    </location>
</feature>
<dbReference type="PROSITE" id="PS00685">
    <property type="entry name" value="NFYB_HAP3"/>
    <property type="match status" value="1"/>
</dbReference>
<gene>
    <name evidence="8" type="ORF">ACH5RR_038077</name>
</gene>
<keyword evidence="3" id="KW-0238">DNA-binding</keyword>
<dbReference type="PRINTS" id="PR00615">
    <property type="entry name" value="CCAATSUBUNTA"/>
</dbReference>
<reference evidence="8 9" key="1">
    <citation type="submission" date="2024-11" db="EMBL/GenBank/DDBJ databases">
        <title>A near-complete genome assembly of Cinchona calisaya.</title>
        <authorList>
            <person name="Lian D.C."/>
            <person name="Zhao X.W."/>
            <person name="Wei L."/>
        </authorList>
    </citation>
    <scope>NUCLEOTIDE SEQUENCE [LARGE SCALE GENOMIC DNA]</scope>
    <source>
        <tissue evidence="8">Nenye</tissue>
    </source>
</reference>
<keyword evidence="2" id="KW-0805">Transcription regulation</keyword>
<sequence>MEKIDTSEQHHKSEVNRRSHSGVVIQEPNQDASNNIVNTNIVNANTRRDPDLLMPIANILRIMKRGLPHNAKVSEDATSILQECVSEYISFITSEANERCRCELRKTISAEDILYAHAKLGFEDYVGPLTLYLNKYRQHEASYTAVYGGPSVRRTAYFPEHAVGVVINAPPSLPPPLPLPPPPPPSPPLPPINQTFQVEGVPPSIPPLLTNQTFQVDGVQQQGFFNPTMMNDYYYFQNAPFASLGGGYDIGGSSSSNAEFPEPEAHPQPGFYPHDQEQFK</sequence>
<dbReference type="PANTHER" id="PTHR11064:SF196">
    <property type="entry name" value="NUCLEAR TRANSCRIPTION FACTOR Y SUBUNIT B-6"/>
    <property type="match status" value="1"/>
</dbReference>
<dbReference type="InterPro" id="IPR009072">
    <property type="entry name" value="Histone-fold"/>
</dbReference>
<dbReference type="InterPro" id="IPR003958">
    <property type="entry name" value="CBFA_NFYB_domain"/>
</dbReference>
<dbReference type="Gene3D" id="1.10.20.10">
    <property type="entry name" value="Histone, subunit A"/>
    <property type="match status" value="1"/>
</dbReference>
<dbReference type="AlphaFoldDB" id="A0ABD2YDJ3"/>
<feature type="domain" description="Transcription factor CBF/NF-Y/archaeal histone" evidence="7">
    <location>
        <begin position="54"/>
        <end position="116"/>
    </location>
</feature>
<keyword evidence="9" id="KW-1185">Reference proteome</keyword>
<name>A0ABD2YDJ3_9GENT</name>
<keyword evidence="4" id="KW-0010">Activator</keyword>
<dbReference type="SUPFAM" id="SSF47113">
    <property type="entry name" value="Histone-fold"/>
    <property type="match status" value="1"/>
</dbReference>
<evidence type="ECO:0000256" key="5">
    <source>
        <dbReference type="ARBA" id="ARBA00023163"/>
    </source>
</evidence>
<comment type="similarity">
    <text evidence="1">Belongs to the NFYB/HAP3 subunit family.</text>
</comment>
<evidence type="ECO:0000256" key="4">
    <source>
        <dbReference type="ARBA" id="ARBA00023159"/>
    </source>
</evidence>
<evidence type="ECO:0000256" key="2">
    <source>
        <dbReference type="ARBA" id="ARBA00023015"/>
    </source>
</evidence>
<dbReference type="InterPro" id="IPR003956">
    <property type="entry name" value="Transcrpt_fac_NFYB/HAP3_CS"/>
</dbReference>
<evidence type="ECO:0000313" key="9">
    <source>
        <dbReference type="Proteomes" id="UP001630127"/>
    </source>
</evidence>
<feature type="compositionally biased region" description="Basic and acidic residues" evidence="6">
    <location>
        <begin position="1"/>
        <end position="17"/>
    </location>
</feature>
<keyword evidence="5" id="KW-0804">Transcription</keyword>
<proteinExistence type="inferred from homology"/>